<dbReference type="NCBIfam" id="TIGR00879">
    <property type="entry name" value="SP"/>
    <property type="match status" value="1"/>
</dbReference>
<dbReference type="PRINTS" id="PR00171">
    <property type="entry name" value="SUGRTRNSPORT"/>
</dbReference>
<feature type="domain" description="Major facilitator superfamily (MFS) profile" evidence="9">
    <location>
        <begin position="49"/>
        <end position="488"/>
    </location>
</feature>
<dbReference type="Gene3D" id="1.20.1250.20">
    <property type="entry name" value="MFS general substrate transporter like domains"/>
    <property type="match status" value="1"/>
</dbReference>
<protein>
    <submittedName>
        <fullName evidence="10">Probable MFS monosaccharide transporter</fullName>
    </submittedName>
</protein>
<feature type="transmembrane region" description="Helical" evidence="8">
    <location>
        <begin position="44"/>
        <end position="62"/>
    </location>
</feature>
<dbReference type="SUPFAM" id="SSF103473">
    <property type="entry name" value="MFS general substrate transporter"/>
    <property type="match status" value="1"/>
</dbReference>
<dbReference type="Pfam" id="PF00083">
    <property type="entry name" value="Sugar_tr"/>
    <property type="match status" value="1"/>
</dbReference>
<evidence type="ECO:0000256" key="6">
    <source>
        <dbReference type="ARBA" id="ARBA00023136"/>
    </source>
</evidence>
<evidence type="ECO:0000259" key="9">
    <source>
        <dbReference type="PROSITE" id="PS50850"/>
    </source>
</evidence>
<feature type="transmembrane region" description="Helical" evidence="8">
    <location>
        <begin position="185"/>
        <end position="204"/>
    </location>
</feature>
<evidence type="ECO:0000256" key="2">
    <source>
        <dbReference type="ARBA" id="ARBA00010992"/>
    </source>
</evidence>
<feature type="transmembrane region" description="Helical" evidence="8">
    <location>
        <begin position="366"/>
        <end position="389"/>
    </location>
</feature>
<dbReference type="AlphaFoldDB" id="A0A1L7WN29"/>
<evidence type="ECO:0000256" key="3">
    <source>
        <dbReference type="ARBA" id="ARBA00022448"/>
    </source>
</evidence>
<feature type="transmembrane region" description="Helical" evidence="8">
    <location>
        <begin position="299"/>
        <end position="321"/>
    </location>
</feature>
<name>A0A1L7WN29_9HELO</name>
<feature type="transmembrane region" description="Helical" evidence="8">
    <location>
        <begin position="144"/>
        <end position="165"/>
    </location>
</feature>
<evidence type="ECO:0000256" key="8">
    <source>
        <dbReference type="SAM" id="Phobius"/>
    </source>
</evidence>
<dbReference type="InterPro" id="IPR005828">
    <property type="entry name" value="MFS_sugar_transport-like"/>
</dbReference>
<dbReference type="GO" id="GO:0005351">
    <property type="term" value="F:carbohydrate:proton symporter activity"/>
    <property type="evidence" value="ECO:0007669"/>
    <property type="project" value="TreeGrafter"/>
</dbReference>
<evidence type="ECO:0000313" key="11">
    <source>
        <dbReference type="Proteomes" id="UP000184330"/>
    </source>
</evidence>
<comment type="subcellular location">
    <subcellularLocation>
        <location evidence="1">Membrane</location>
        <topology evidence="1">Multi-pass membrane protein</topology>
    </subcellularLocation>
</comment>
<dbReference type="FunFam" id="1.20.1250.20:FF:000217">
    <property type="entry name" value="MFS lactose permease, putative"/>
    <property type="match status" value="1"/>
</dbReference>
<dbReference type="InterPro" id="IPR036259">
    <property type="entry name" value="MFS_trans_sf"/>
</dbReference>
<comment type="similarity">
    <text evidence="2 7">Belongs to the major facilitator superfamily. Sugar transporter (TC 2.A.1.1) family.</text>
</comment>
<dbReference type="OrthoDB" id="6133115at2759"/>
<keyword evidence="11" id="KW-1185">Reference proteome</keyword>
<dbReference type="Proteomes" id="UP000184330">
    <property type="component" value="Unassembled WGS sequence"/>
</dbReference>
<proteinExistence type="inferred from homology"/>
<evidence type="ECO:0000256" key="1">
    <source>
        <dbReference type="ARBA" id="ARBA00004141"/>
    </source>
</evidence>
<keyword evidence="5 8" id="KW-1133">Transmembrane helix</keyword>
<dbReference type="PANTHER" id="PTHR48022">
    <property type="entry name" value="PLASTIDIC GLUCOSE TRANSPORTER 4"/>
    <property type="match status" value="1"/>
</dbReference>
<accession>A0A1L7WN29</accession>
<feature type="transmembrane region" description="Helical" evidence="8">
    <location>
        <begin position="395"/>
        <end position="415"/>
    </location>
</feature>
<organism evidence="10 11">
    <name type="scientific">Phialocephala subalpina</name>
    <dbReference type="NCBI Taxonomy" id="576137"/>
    <lineage>
        <taxon>Eukaryota</taxon>
        <taxon>Fungi</taxon>
        <taxon>Dikarya</taxon>
        <taxon>Ascomycota</taxon>
        <taxon>Pezizomycotina</taxon>
        <taxon>Leotiomycetes</taxon>
        <taxon>Helotiales</taxon>
        <taxon>Mollisiaceae</taxon>
        <taxon>Phialocephala</taxon>
        <taxon>Phialocephala fortinii species complex</taxon>
    </lineage>
</organism>
<keyword evidence="4 8" id="KW-0812">Transmembrane</keyword>
<dbReference type="PROSITE" id="PS50850">
    <property type="entry name" value="MFS"/>
    <property type="match status" value="1"/>
</dbReference>
<feature type="transmembrane region" description="Helical" evidence="8">
    <location>
        <begin position="118"/>
        <end position="138"/>
    </location>
</feature>
<reference evidence="10 11" key="1">
    <citation type="submission" date="2016-03" db="EMBL/GenBank/DDBJ databases">
        <authorList>
            <person name="Ploux O."/>
        </authorList>
    </citation>
    <scope>NUCLEOTIDE SEQUENCE [LARGE SCALE GENOMIC DNA]</scope>
    <source>
        <strain evidence="10 11">UAMH 11012</strain>
    </source>
</reference>
<dbReference type="InterPro" id="IPR003663">
    <property type="entry name" value="Sugar/inositol_transpt"/>
</dbReference>
<feature type="transmembrane region" description="Helical" evidence="8">
    <location>
        <begin position="463"/>
        <end position="484"/>
    </location>
</feature>
<dbReference type="InterPro" id="IPR020846">
    <property type="entry name" value="MFS_dom"/>
</dbReference>
<dbReference type="GO" id="GO:0016020">
    <property type="term" value="C:membrane"/>
    <property type="evidence" value="ECO:0007669"/>
    <property type="project" value="UniProtKB-SubCell"/>
</dbReference>
<keyword evidence="6 8" id="KW-0472">Membrane</keyword>
<sequence>MGADEKDLGVASHVNDLDNSSSDAILLATEADTTTYSPWSKSMWRLYGVLAIAYLCGCLNGFDGSLMGAINAMKPYQNYFGIGSTGSSTGIVFAIYNIGSIPAVVLTGPVNDYLGRRAGMFTGSVIIIIGTCIQAPAVNMHMFLAGRFLLGFGVSFCCVSAPCYVSELAHPKWRGTLTGLYNTCWYIGSIIASWTCYGTAFLSTNWSWRIPIWCQLVSSCVVAGGVFFLPESPRWLVGQDRVDEARAVLAKYHGEGREDHPMVNLQISEMYYQIQTDATDKRWWDYSGLVKTRNARSRLICVIGMAFFGQWSGNSVSSYYFPVMMQTAGIDDEHTQLKLNGVFPVLCWLGAVSGARMTDKIGRRPLLLWSILFSSICFAIITGCTKLSVEHDNKMASNVAITFVYLFGIVFSFGWTPLQSMYIAETLPTETRAKGTAIGNFGSSVASTVVQYSSGPAFKNITYYFYLVFVAWDLIEFVVIYFFFVETKDRTLEELDEVFSDPHPVKKSLQKRSVQTVAATVGIDVNAKSVEA</sequence>
<dbReference type="EMBL" id="FJOG01000004">
    <property type="protein sequence ID" value="CZR54163.1"/>
    <property type="molecule type" value="Genomic_DNA"/>
</dbReference>
<evidence type="ECO:0000313" key="10">
    <source>
        <dbReference type="EMBL" id="CZR54163.1"/>
    </source>
</evidence>
<gene>
    <name evidence="10" type="ORF">PAC_04046</name>
</gene>
<dbReference type="PANTHER" id="PTHR48022:SF70">
    <property type="entry name" value="MONOSACCHARIDE TRANSPORTER, PUTATIVE (AFU_ORTHOLOGUE AFUA_5G14540)-RELATED"/>
    <property type="match status" value="1"/>
</dbReference>
<dbReference type="InterPro" id="IPR050360">
    <property type="entry name" value="MFS_Sugar_Transporters"/>
</dbReference>
<keyword evidence="3 7" id="KW-0813">Transport</keyword>
<evidence type="ECO:0000256" key="4">
    <source>
        <dbReference type="ARBA" id="ARBA00022692"/>
    </source>
</evidence>
<evidence type="ECO:0000256" key="7">
    <source>
        <dbReference type="RuleBase" id="RU003346"/>
    </source>
</evidence>
<evidence type="ECO:0000256" key="5">
    <source>
        <dbReference type="ARBA" id="ARBA00022989"/>
    </source>
</evidence>
<feature type="transmembrane region" description="Helical" evidence="8">
    <location>
        <begin position="82"/>
        <end position="106"/>
    </location>
</feature>